<keyword evidence="1" id="KW-0812">Transmembrane</keyword>
<dbReference type="RefSeq" id="WP_149638141.1">
    <property type="nucleotide sequence ID" value="NZ_VNIP01000022.1"/>
</dbReference>
<dbReference type="Proteomes" id="UP000323608">
    <property type="component" value="Unassembled WGS sequence"/>
</dbReference>
<protein>
    <submittedName>
        <fullName evidence="2">Uncharacterized protein</fullName>
    </submittedName>
</protein>
<reference evidence="2 3" key="1">
    <citation type="submission" date="2019-07" db="EMBL/GenBank/DDBJ databases">
        <title>The Draft Genome Sequence of Rhizobium tropici SARCC-755 Associated with Superior Nodulation on Pigeonpea (Cajanus cajan (L.) Millsp.).</title>
        <authorList>
            <person name="Bopape F.L."/>
            <person name="Hassen A.I."/>
            <person name="Swanevelder Z.H."/>
            <person name="Gwata E.T."/>
        </authorList>
    </citation>
    <scope>NUCLEOTIDE SEQUENCE [LARGE SCALE GENOMIC DNA]</scope>
    <source>
        <strain evidence="2 3">SARCC-755</strain>
    </source>
</reference>
<evidence type="ECO:0000313" key="3">
    <source>
        <dbReference type="Proteomes" id="UP000323608"/>
    </source>
</evidence>
<dbReference type="EMBL" id="VNIP01000022">
    <property type="protein sequence ID" value="KAA1174635.1"/>
    <property type="molecule type" value="Genomic_DNA"/>
</dbReference>
<evidence type="ECO:0000256" key="1">
    <source>
        <dbReference type="SAM" id="Phobius"/>
    </source>
</evidence>
<dbReference type="AlphaFoldDB" id="A0A5B0VKK5"/>
<comment type="caution">
    <text evidence="2">The sequence shown here is derived from an EMBL/GenBank/DDBJ whole genome shotgun (WGS) entry which is preliminary data.</text>
</comment>
<feature type="transmembrane region" description="Helical" evidence="1">
    <location>
        <begin position="54"/>
        <end position="73"/>
    </location>
</feature>
<keyword evidence="1" id="KW-1133">Transmembrane helix</keyword>
<dbReference type="OrthoDB" id="8400450at2"/>
<evidence type="ECO:0000313" key="2">
    <source>
        <dbReference type="EMBL" id="KAA1174635.1"/>
    </source>
</evidence>
<accession>A0A5B0VKK5</accession>
<feature type="transmembrane region" description="Helical" evidence="1">
    <location>
        <begin position="12"/>
        <end position="34"/>
    </location>
</feature>
<proteinExistence type="predicted"/>
<name>A0A5B0VKK5_RHITR</name>
<sequence>MNIATALTIGVGRAITVGLGSCALVVTGLLSMSATAGAVRPMNTFRPYTRRDGYLAPALLWTATVGACLLLAAQSAFASGSLPPEPVAAGRFSNFAECLAYLETTQRSQAALAMPEPLPAENGGTRQVLVTTKGVSRGPDEQATYDAEVGYEYRSIDTASQSIVTNYSWERYSLACRGAAFTGSLQKGYALPGSEAIRQ</sequence>
<keyword evidence="1" id="KW-0472">Membrane</keyword>
<organism evidence="2 3">
    <name type="scientific">Rhizobium tropici</name>
    <dbReference type="NCBI Taxonomy" id="398"/>
    <lineage>
        <taxon>Bacteria</taxon>
        <taxon>Pseudomonadati</taxon>
        <taxon>Pseudomonadota</taxon>
        <taxon>Alphaproteobacteria</taxon>
        <taxon>Hyphomicrobiales</taxon>
        <taxon>Rhizobiaceae</taxon>
        <taxon>Rhizobium/Agrobacterium group</taxon>
        <taxon>Rhizobium</taxon>
    </lineage>
</organism>
<gene>
    <name evidence="2" type="ORF">FP026_29755</name>
</gene>